<reference evidence="2" key="1">
    <citation type="submission" date="2016-10" db="EMBL/GenBank/DDBJ databases">
        <authorList>
            <person name="Varghese N."/>
            <person name="Submissions S."/>
        </authorList>
    </citation>
    <scope>NUCLEOTIDE SEQUENCE [LARGE SCALE GENOMIC DNA]</scope>
    <source>
        <strain evidence="2">DSM 22951</strain>
    </source>
</reference>
<organism evidence="1 2">
    <name type="scientific">Branchiibius hedensis</name>
    <dbReference type="NCBI Taxonomy" id="672460"/>
    <lineage>
        <taxon>Bacteria</taxon>
        <taxon>Bacillati</taxon>
        <taxon>Actinomycetota</taxon>
        <taxon>Actinomycetes</taxon>
        <taxon>Micrococcales</taxon>
        <taxon>Dermacoccaceae</taxon>
        <taxon>Branchiibius</taxon>
    </lineage>
</organism>
<dbReference type="OrthoDB" id="745987at2"/>
<protein>
    <recommendedName>
        <fullName evidence="3">Glycosyl transferase family 2</fullName>
    </recommendedName>
</protein>
<gene>
    <name evidence="1" type="ORF">SAMN04489750_2275</name>
</gene>
<dbReference type="EMBL" id="UESZ01000001">
    <property type="protein sequence ID" value="SSA34943.1"/>
    <property type="molecule type" value="Genomic_DNA"/>
</dbReference>
<evidence type="ECO:0000313" key="2">
    <source>
        <dbReference type="Proteomes" id="UP000250028"/>
    </source>
</evidence>
<keyword evidence="2" id="KW-1185">Reference proteome</keyword>
<sequence length="284" mass="32259">MSPRIGAYVLTGDTSWLAKSLRSYYPLLSALVIPWPQDGRGWRGQELPLAEVRSQVEAVDDRRLLRLVPGRWTDRDHPLDVETAQRQAAVDALSEEVDWILQLDNDEYLPDPDRLLEALAYAEERDLRAVEWPARVLYRRTRSAVFQVATVTGQPSYEYPGPIAVRPNTRLVSARRVDEPFLRPVVEGDDASLQVARPAVSGEDRSFLVTPQAAIVHNSWARSPEQVWSKLTGWGHASGLRGVVYFAAVWWPAPVTWRLLRNFHPFARALWPRLARLPSTPEID</sequence>
<dbReference type="RefSeq" id="WP_146202557.1">
    <property type="nucleotide sequence ID" value="NZ_QGDN01000001.1"/>
</dbReference>
<name>A0A2Y9C1U4_9MICO</name>
<accession>A0A2Y9C1U4</accession>
<dbReference type="Proteomes" id="UP000250028">
    <property type="component" value="Unassembled WGS sequence"/>
</dbReference>
<proteinExistence type="predicted"/>
<evidence type="ECO:0000313" key="1">
    <source>
        <dbReference type="EMBL" id="SSA34943.1"/>
    </source>
</evidence>
<evidence type="ECO:0008006" key="3">
    <source>
        <dbReference type="Google" id="ProtNLM"/>
    </source>
</evidence>
<dbReference type="AlphaFoldDB" id="A0A2Y9C1U4"/>